<accession>A0A8H8QSK9</accession>
<evidence type="ECO:0008006" key="5">
    <source>
        <dbReference type="Google" id="ProtNLM"/>
    </source>
</evidence>
<dbReference type="InterPro" id="IPR036875">
    <property type="entry name" value="Znf_CCHC_sf"/>
</dbReference>
<feature type="compositionally biased region" description="Acidic residues" evidence="2">
    <location>
        <begin position="34"/>
        <end position="57"/>
    </location>
</feature>
<evidence type="ECO:0000256" key="2">
    <source>
        <dbReference type="SAM" id="MobiDB-lite"/>
    </source>
</evidence>
<gene>
    <name evidence="3" type="ORF">UBRO2_06006</name>
</gene>
<name>A0A8H8QSK9_9BASI</name>
<dbReference type="GO" id="GO:0008270">
    <property type="term" value="F:zinc ion binding"/>
    <property type="evidence" value="ECO:0007669"/>
    <property type="project" value="InterPro"/>
</dbReference>
<proteinExistence type="predicted"/>
<evidence type="ECO:0000313" key="3">
    <source>
        <dbReference type="EMBL" id="SYW86286.1"/>
    </source>
</evidence>
<dbReference type="Proteomes" id="UP000658997">
    <property type="component" value="Unassembled WGS sequence"/>
</dbReference>
<feature type="region of interest" description="Disordered" evidence="2">
    <location>
        <begin position="207"/>
        <end position="247"/>
    </location>
</feature>
<evidence type="ECO:0000313" key="4">
    <source>
        <dbReference type="Proteomes" id="UP000658997"/>
    </source>
</evidence>
<evidence type="ECO:0000256" key="1">
    <source>
        <dbReference type="ARBA" id="ARBA00022664"/>
    </source>
</evidence>
<dbReference type="GO" id="GO:0003676">
    <property type="term" value="F:nucleic acid binding"/>
    <property type="evidence" value="ECO:0007669"/>
    <property type="project" value="InterPro"/>
</dbReference>
<sequence>MVDETEPQVGASETIRRARGGRKGKAVPAQTDNEATDEVEAEPIDEGVYEDSDSDSDTDSKQYNFRGLAKLLEPVPKLTSRNYYREYNNNYLILDIIREYHTFHQVWEKIQNGLTNESTAVSHQLALIAQLGDIKMFNSDAGKLIQEIRLIWTESGLLGKPFADDILFSALQKCMICHPVYKETVTTIHQISFDALAIALSNRQSTVENTPAQKVDPRQANARATGSNDREEPTSEDEPNDDTKTGSRSRRIQCWICKRTGHGIRQCNASVTIPENSPLAQSK</sequence>
<comment type="caution">
    <text evidence="3">The sequence shown here is derived from an EMBL/GenBank/DDBJ whole genome shotgun (WGS) entry which is preliminary data.</text>
</comment>
<protein>
    <recommendedName>
        <fullName evidence="5">CCHC-type domain-containing protein</fullName>
    </recommendedName>
</protein>
<dbReference type="GO" id="GO:0006397">
    <property type="term" value="P:mRNA processing"/>
    <property type="evidence" value="ECO:0007669"/>
    <property type="project" value="UniProtKB-KW"/>
</dbReference>
<keyword evidence="1" id="KW-0507">mRNA processing</keyword>
<dbReference type="SUPFAM" id="SSF57756">
    <property type="entry name" value="Retrovirus zinc finger-like domains"/>
    <property type="match status" value="1"/>
</dbReference>
<keyword evidence="4" id="KW-1185">Reference proteome</keyword>
<organism evidence="3 4">
    <name type="scientific">Ustilago bromivora</name>
    <dbReference type="NCBI Taxonomy" id="307758"/>
    <lineage>
        <taxon>Eukaryota</taxon>
        <taxon>Fungi</taxon>
        <taxon>Dikarya</taxon>
        <taxon>Basidiomycota</taxon>
        <taxon>Ustilaginomycotina</taxon>
        <taxon>Ustilaginomycetes</taxon>
        <taxon>Ustilaginales</taxon>
        <taxon>Ustilaginaceae</taxon>
        <taxon>Ustilago</taxon>
    </lineage>
</organism>
<dbReference type="AlphaFoldDB" id="A0A8H8QSK9"/>
<reference evidence="3" key="1">
    <citation type="submission" date="2018-08" db="EMBL/GenBank/DDBJ databases">
        <authorList>
            <person name="Guldener U."/>
        </authorList>
    </citation>
    <scope>NUCLEOTIDE SEQUENCE</scope>
    <source>
        <strain evidence="3">UB2</strain>
    </source>
</reference>
<feature type="region of interest" description="Disordered" evidence="2">
    <location>
        <begin position="1"/>
        <end position="60"/>
    </location>
</feature>
<dbReference type="EMBL" id="ULHB01000297">
    <property type="protein sequence ID" value="SYW86286.1"/>
    <property type="molecule type" value="Genomic_DNA"/>
</dbReference>